<gene>
    <name evidence="1" type="ordered locus">VIT_03s0063g00590</name>
</gene>
<organism evidence="1 2">
    <name type="scientific">Vitis vinifera</name>
    <name type="common">Grape</name>
    <dbReference type="NCBI Taxonomy" id="29760"/>
    <lineage>
        <taxon>Eukaryota</taxon>
        <taxon>Viridiplantae</taxon>
        <taxon>Streptophyta</taxon>
        <taxon>Embryophyta</taxon>
        <taxon>Tracheophyta</taxon>
        <taxon>Spermatophyta</taxon>
        <taxon>Magnoliopsida</taxon>
        <taxon>eudicotyledons</taxon>
        <taxon>Gunneridae</taxon>
        <taxon>Pentapetalae</taxon>
        <taxon>rosids</taxon>
        <taxon>Vitales</taxon>
        <taxon>Vitaceae</taxon>
        <taxon>Viteae</taxon>
        <taxon>Vitis</taxon>
    </lineage>
</organism>
<reference evidence="2" key="1">
    <citation type="journal article" date="2007" name="Nature">
        <title>The grapevine genome sequence suggests ancestral hexaploidization in major angiosperm phyla.</title>
        <authorList>
            <consortium name="The French-Italian Public Consortium for Grapevine Genome Characterization."/>
            <person name="Jaillon O."/>
            <person name="Aury J.-M."/>
            <person name="Noel B."/>
            <person name="Policriti A."/>
            <person name="Clepet C."/>
            <person name="Casagrande A."/>
            <person name="Choisne N."/>
            <person name="Aubourg S."/>
            <person name="Vitulo N."/>
            <person name="Jubin C."/>
            <person name="Vezzi A."/>
            <person name="Legeai F."/>
            <person name="Hugueney P."/>
            <person name="Dasilva C."/>
            <person name="Horner D."/>
            <person name="Mica E."/>
            <person name="Jublot D."/>
            <person name="Poulain J."/>
            <person name="Bruyere C."/>
            <person name="Billault A."/>
            <person name="Segurens B."/>
            <person name="Gouyvenoux M."/>
            <person name="Ugarte E."/>
            <person name="Cattonaro F."/>
            <person name="Anthouard V."/>
            <person name="Vico V."/>
            <person name="Del Fabbro C."/>
            <person name="Alaux M."/>
            <person name="Di Gaspero G."/>
            <person name="Dumas V."/>
            <person name="Felice N."/>
            <person name="Paillard S."/>
            <person name="Juman I."/>
            <person name="Moroldo M."/>
            <person name="Scalabrin S."/>
            <person name="Canaguier A."/>
            <person name="Le Clainche I."/>
            <person name="Malacrida G."/>
            <person name="Durand E."/>
            <person name="Pesole G."/>
            <person name="Laucou V."/>
            <person name="Chatelet P."/>
            <person name="Merdinoglu D."/>
            <person name="Delledonne M."/>
            <person name="Pezzotti M."/>
            <person name="Lecharny A."/>
            <person name="Scarpelli C."/>
            <person name="Artiguenave F."/>
            <person name="Pe M.E."/>
            <person name="Valle G."/>
            <person name="Morgante M."/>
            <person name="Caboche M."/>
            <person name="Adam-Blondon A.-F."/>
            <person name="Weissenbach J."/>
            <person name="Quetier F."/>
            <person name="Wincker P."/>
        </authorList>
    </citation>
    <scope>NUCLEOTIDE SEQUENCE [LARGE SCALE GENOMIC DNA]</scope>
    <source>
        <strain evidence="2">cv. Pinot noir / PN40024</strain>
    </source>
</reference>
<evidence type="ECO:0000313" key="1">
    <source>
        <dbReference type="EMBL" id="CBI32425.3"/>
    </source>
</evidence>
<keyword evidence="2" id="KW-1185">Reference proteome</keyword>
<protein>
    <submittedName>
        <fullName evidence="1">Uncharacterized protein</fullName>
    </submittedName>
</protein>
<accession>D7TPK2</accession>
<dbReference type="InParanoid" id="D7TPK2"/>
<sequence length="52" mass="6155">MKKRKRKKKQKVTEPVHLASVEEPLVSCVQLMELLNRFFPIGTNKPEILYKM</sequence>
<dbReference type="PaxDb" id="29760-VIT_03s0063g00590.t01"/>
<dbReference type="AlphaFoldDB" id="D7TPK2"/>
<dbReference type="EMBL" id="FN596006">
    <property type="protein sequence ID" value="CBI32425.3"/>
    <property type="molecule type" value="Genomic_DNA"/>
</dbReference>
<dbReference type="HOGENOM" id="CLU_3091224_0_0_1"/>
<name>D7TPK2_VITVI</name>
<proteinExistence type="predicted"/>
<dbReference type="Proteomes" id="UP000009183">
    <property type="component" value="Chromosome 3"/>
</dbReference>
<evidence type="ECO:0000313" key="2">
    <source>
        <dbReference type="Proteomes" id="UP000009183"/>
    </source>
</evidence>